<keyword evidence="2" id="KW-0677">Repeat</keyword>
<name>A0ABU9E9V5_9BACT</name>
<evidence type="ECO:0000256" key="3">
    <source>
        <dbReference type="ARBA" id="ARBA00023180"/>
    </source>
</evidence>
<keyword evidence="6" id="KW-1185">Reference proteome</keyword>
<evidence type="ECO:0000313" key="6">
    <source>
        <dbReference type="Proteomes" id="UP001484239"/>
    </source>
</evidence>
<protein>
    <recommendedName>
        <fullName evidence="7">Peptidylamidoglycolate lyase</fullName>
    </recommendedName>
</protein>
<dbReference type="PROSITE" id="PS51125">
    <property type="entry name" value="NHL"/>
    <property type="match status" value="2"/>
</dbReference>
<sequence>MTRSRCADRSRRGRPWIPSAAAVGAALGLTACGGVDAPAADGLQGGNPPEAGAAPAFAVDPSWPREMPDLWVMGAITGVFVDSRDHVWVTHLTETLTPEEISVEQDPPIASCCRSAPTVVEFDADGNVVQGWGEPSDDLATWPRNPHGIFVDHQDYVWIGTYRHHRVQKFTRGGELVLTLGEYDVTAGNDSPTLLGGPAAIWVDPSTNEVFVADGYTNRRVIVFDGDTGAYLRHWGAYGESPSDSASVPRGTPGTLPRQFATVHGLIGSSDGLIYVADRRGNRIQVFERDGTFVQEAFIAPETLASGSAFVPVLSNDPDQRWLYLADGTNHKVWILDRATLEVVGDFGRGGRQVGQFLRPHGMSIDSHGNLYVGEASTGRRIQKFTPTTPELRP</sequence>
<evidence type="ECO:0000256" key="2">
    <source>
        <dbReference type="ARBA" id="ARBA00022737"/>
    </source>
</evidence>
<feature type="repeat" description="NHL" evidence="4">
    <location>
        <begin position="251"/>
        <end position="290"/>
    </location>
</feature>
<dbReference type="SUPFAM" id="SSF101898">
    <property type="entry name" value="NHL repeat"/>
    <property type="match status" value="1"/>
</dbReference>
<reference evidence="5 6" key="1">
    <citation type="submission" date="2024-02" db="EMBL/GenBank/DDBJ databases">
        <title>A novel Gemmatimonadota bacterium.</title>
        <authorList>
            <person name="Du Z.-J."/>
            <person name="Ye Y.-Q."/>
        </authorList>
    </citation>
    <scope>NUCLEOTIDE SEQUENCE [LARGE SCALE GENOMIC DNA]</scope>
    <source>
        <strain evidence="5 6">DH-20</strain>
    </source>
</reference>
<proteinExistence type="predicted"/>
<organism evidence="5 6">
    <name type="scientific">Gaopeijia maritima</name>
    <dbReference type="NCBI Taxonomy" id="3119007"/>
    <lineage>
        <taxon>Bacteria</taxon>
        <taxon>Pseudomonadati</taxon>
        <taxon>Gemmatimonadota</taxon>
        <taxon>Longimicrobiia</taxon>
        <taxon>Gaopeijiales</taxon>
        <taxon>Gaopeijiaceae</taxon>
        <taxon>Gaopeijia</taxon>
    </lineage>
</organism>
<feature type="repeat" description="NHL" evidence="4">
    <location>
        <begin position="344"/>
        <end position="388"/>
    </location>
</feature>
<dbReference type="PANTHER" id="PTHR10680">
    <property type="entry name" value="PEPTIDYL-GLYCINE ALPHA-AMIDATING MONOOXYGENASE"/>
    <property type="match status" value="1"/>
</dbReference>
<dbReference type="InterPro" id="IPR001258">
    <property type="entry name" value="NHL_repeat"/>
</dbReference>
<comment type="caution">
    <text evidence="5">The sequence shown here is derived from an EMBL/GenBank/DDBJ whole genome shotgun (WGS) entry which is preliminary data.</text>
</comment>
<dbReference type="Proteomes" id="UP001484239">
    <property type="component" value="Unassembled WGS sequence"/>
</dbReference>
<evidence type="ECO:0000256" key="1">
    <source>
        <dbReference type="ARBA" id="ARBA00022729"/>
    </source>
</evidence>
<dbReference type="Gene3D" id="2.120.10.30">
    <property type="entry name" value="TolB, C-terminal domain"/>
    <property type="match status" value="1"/>
</dbReference>
<accession>A0ABU9E9V5</accession>
<evidence type="ECO:0000313" key="5">
    <source>
        <dbReference type="EMBL" id="MEK9501321.1"/>
    </source>
</evidence>
<dbReference type="InterPro" id="IPR011042">
    <property type="entry name" value="6-blade_b-propeller_TolB-like"/>
</dbReference>
<keyword evidence="3" id="KW-0325">Glycoprotein</keyword>
<dbReference type="RefSeq" id="WP_405286815.1">
    <property type="nucleotide sequence ID" value="NZ_JBBHLI010000005.1"/>
</dbReference>
<keyword evidence="1" id="KW-0732">Signal</keyword>
<evidence type="ECO:0000256" key="4">
    <source>
        <dbReference type="PROSITE-ProRule" id="PRU00504"/>
    </source>
</evidence>
<dbReference type="PANTHER" id="PTHR10680:SF14">
    <property type="entry name" value="PEPTIDYL-GLYCINE ALPHA-AMIDATING MONOOXYGENASE"/>
    <property type="match status" value="1"/>
</dbReference>
<gene>
    <name evidence="5" type="ORF">WI372_10075</name>
</gene>
<dbReference type="PROSITE" id="PS51257">
    <property type="entry name" value="PROKAR_LIPOPROTEIN"/>
    <property type="match status" value="1"/>
</dbReference>
<evidence type="ECO:0008006" key="7">
    <source>
        <dbReference type="Google" id="ProtNLM"/>
    </source>
</evidence>
<dbReference type="EMBL" id="JBBHLI010000005">
    <property type="protein sequence ID" value="MEK9501321.1"/>
    <property type="molecule type" value="Genomic_DNA"/>
</dbReference>